<dbReference type="GO" id="GO:0055085">
    <property type="term" value="P:transmembrane transport"/>
    <property type="evidence" value="ECO:0007669"/>
    <property type="project" value="InterPro"/>
</dbReference>
<protein>
    <recommendedName>
        <fullName evidence="1">TonB C-terminal domain-containing protein</fullName>
    </recommendedName>
</protein>
<keyword evidence="3" id="KW-1185">Reference proteome</keyword>
<feature type="domain" description="TonB C-terminal" evidence="1">
    <location>
        <begin position="182"/>
        <end position="232"/>
    </location>
</feature>
<name>A0A1T4M7T0_9BACT</name>
<dbReference type="AlphaFoldDB" id="A0A1T4M7T0"/>
<sequence>MKLIPTLLLFIYVRCLAHTDTSLVYLNKANTTTVKDSAFSVLKIYRENDAWHGREYYLKNDVLKSEGNFESNSIDRRIGSFKNFTDSGQLDFVVSYENYQPAEFTYYYKDGSKKSWLQLSGTNIKAQTGWDESGKEIKGFIVKRDPQFKGGINGWLRYLEKNLNGMAPINAGMASGRYTAYITFNISKTGKISEIKAWSSSCKSCEEAAINVVSRSRDWQPAIFQNEPVDYFGHKLGITFIVP</sequence>
<evidence type="ECO:0000313" key="2">
    <source>
        <dbReference type="EMBL" id="SJZ62848.1"/>
    </source>
</evidence>
<accession>A0A1T4M7T0</accession>
<proteinExistence type="predicted"/>
<dbReference type="RefSeq" id="WP_078830709.1">
    <property type="nucleotide sequence ID" value="NZ_FUWH01000003.1"/>
</dbReference>
<gene>
    <name evidence="2" type="ORF">SAMN04488132_103223</name>
</gene>
<dbReference type="Pfam" id="PF03544">
    <property type="entry name" value="TonB_C"/>
    <property type="match status" value="1"/>
</dbReference>
<dbReference type="OrthoDB" id="649093at2"/>
<dbReference type="STRING" id="413434.SAMN04488132_103223"/>
<dbReference type="Proteomes" id="UP000190888">
    <property type="component" value="Unassembled WGS sequence"/>
</dbReference>
<evidence type="ECO:0000259" key="1">
    <source>
        <dbReference type="Pfam" id="PF03544"/>
    </source>
</evidence>
<dbReference type="InterPro" id="IPR037682">
    <property type="entry name" value="TonB_C"/>
</dbReference>
<dbReference type="SUPFAM" id="SSF74653">
    <property type="entry name" value="TolA/TonB C-terminal domain"/>
    <property type="match status" value="1"/>
</dbReference>
<organism evidence="2 3">
    <name type="scientific">Sediminibacterium ginsengisoli</name>
    <dbReference type="NCBI Taxonomy" id="413434"/>
    <lineage>
        <taxon>Bacteria</taxon>
        <taxon>Pseudomonadati</taxon>
        <taxon>Bacteroidota</taxon>
        <taxon>Chitinophagia</taxon>
        <taxon>Chitinophagales</taxon>
        <taxon>Chitinophagaceae</taxon>
        <taxon>Sediminibacterium</taxon>
    </lineage>
</organism>
<reference evidence="2 3" key="1">
    <citation type="submission" date="2017-02" db="EMBL/GenBank/DDBJ databases">
        <authorList>
            <person name="Peterson S.W."/>
        </authorList>
    </citation>
    <scope>NUCLEOTIDE SEQUENCE [LARGE SCALE GENOMIC DNA]</scope>
    <source>
        <strain evidence="2 3">DSM 22335</strain>
    </source>
</reference>
<dbReference type="Gene3D" id="3.30.1150.10">
    <property type="match status" value="1"/>
</dbReference>
<dbReference type="EMBL" id="FUWH01000003">
    <property type="protein sequence ID" value="SJZ62848.1"/>
    <property type="molecule type" value="Genomic_DNA"/>
</dbReference>
<evidence type="ECO:0000313" key="3">
    <source>
        <dbReference type="Proteomes" id="UP000190888"/>
    </source>
</evidence>